<organism evidence="1 2">
    <name type="scientific">Scopulibacillus cellulosilyticus</name>
    <dbReference type="NCBI Taxonomy" id="2665665"/>
    <lineage>
        <taxon>Bacteria</taxon>
        <taxon>Bacillati</taxon>
        <taxon>Bacillota</taxon>
        <taxon>Bacilli</taxon>
        <taxon>Bacillales</taxon>
        <taxon>Sporolactobacillaceae</taxon>
        <taxon>Scopulibacillus</taxon>
    </lineage>
</organism>
<protein>
    <submittedName>
        <fullName evidence="1">DUF1572 family protein</fullName>
    </submittedName>
</protein>
<keyword evidence="2" id="KW-1185">Reference proteome</keyword>
<proteinExistence type="predicted"/>
<dbReference type="Pfam" id="PF07609">
    <property type="entry name" value="DUF1572"/>
    <property type="match status" value="1"/>
</dbReference>
<accession>A0ABW2Q0Z8</accession>
<dbReference type="RefSeq" id="WP_380969721.1">
    <property type="nucleotide sequence ID" value="NZ_JBHTCO010000044.1"/>
</dbReference>
<sequence length="164" mass="19823">MDKIAKEYLRVIIERFTDMKKTAEKTIEQLNDEQLNWYPNEESNSITVIMKHMSGNMISRWTNFFTTDGEKANRQRDEEFINDINRKELMNKWEMGWACLFNVINQLNAEDLLRTIFIRNEPHTVIEAIERQMYHYSYHIGQIVYIAKQIKDSEWRTLTIPRKK</sequence>
<dbReference type="EMBL" id="JBHTCO010000044">
    <property type="protein sequence ID" value="MFC7395307.1"/>
    <property type="molecule type" value="Genomic_DNA"/>
</dbReference>
<dbReference type="Gene3D" id="1.20.120.450">
    <property type="entry name" value="dinb family like domain"/>
    <property type="match status" value="1"/>
</dbReference>
<gene>
    <name evidence="1" type="ORF">ACFQRG_20570</name>
</gene>
<comment type="caution">
    <text evidence="1">The sequence shown here is derived from an EMBL/GenBank/DDBJ whole genome shotgun (WGS) entry which is preliminary data.</text>
</comment>
<evidence type="ECO:0000313" key="1">
    <source>
        <dbReference type="EMBL" id="MFC7395307.1"/>
    </source>
</evidence>
<dbReference type="Proteomes" id="UP001596505">
    <property type="component" value="Unassembled WGS sequence"/>
</dbReference>
<dbReference type="SUPFAM" id="SSF109854">
    <property type="entry name" value="DinB/YfiT-like putative metalloenzymes"/>
    <property type="match status" value="1"/>
</dbReference>
<reference evidence="2" key="1">
    <citation type="journal article" date="2019" name="Int. J. Syst. Evol. Microbiol.">
        <title>The Global Catalogue of Microorganisms (GCM) 10K type strain sequencing project: providing services to taxonomists for standard genome sequencing and annotation.</title>
        <authorList>
            <consortium name="The Broad Institute Genomics Platform"/>
            <consortium name="The Broad Institute Genome Sequencing Center for Infectious Disease"/>
            <person name="Wu L."/>
            <person name="Ma J."/>
        </authorList>
    </citation>
    <scope>NUCLEOTIDE SEQUENCE [LARGE SCALE GENOMIC DNA]</scope>
    <source>
        <strain evidence="2">CGMCC 1.16305</strain>
    </source>
</reference>
<dbReference type="InterPro" id="IPR034660">
    <property type="entry name" value="DinB/YfiT-like"/>
</dbReference>
<dbReference type="InterPro" id="IPR011466">
    <property type="entry name" value="DUF1572"/>
</dbReference>
<evidence type="ECO:0000313" key="2">
    <source>
        <dbReference type="Proteomes" id="UP001596505"/>
    </source>
</evidence>
<name>A0ABW2Q0Z8_9BACL</name>